<sequence>MASLFQGAFNRSGNSSSKAADSRADDSVTDSGPEEVKDGNLTYIHEKGGNDSLPSYQEATGAPVEQHSPLGYGVGPVTIIFLNVSMMIGTGVFSTPSSILKGTGSVGLSMIFWAFGFFMSLSSLAVYLEFAAYFPNRSGAETVYLEQAYPRPRFLFPVAFAFQTVVLSFSSSNSLVLAQYLFKVHGHTPTAWQLKGVALAGYSIAFLLVAFHTKTSYYLSNAIGTVKVITLIFIAITGLVVLGGHTRVQDPHINFIKPFEGTATAYGVTNALYKIIFSYSGYANAFNVVNEIKSPIKQLRRNSFISLLIVAILYIFANVAYFAAVPKAQLQASSQVAASLFFQAVFGDSNAVRGLNVLIALSSFGNIVAVMLGQSRVVRECGRQGVLPFPRFWSSTRPFGTPLAPYAIAYSLTVIMILAPPAGDAFNFVVDTKTYPASIFALLMGAGLYLVRWRRARAKLPQPSFKAWHFAIIFNILINLYAIVMPWYPPRGGIYGGDVSFFYATYLLTGIGLVIACALYYWAWVYWVPVLRGYRLRQETVFLENGAQTNNLVKVPIDQLAIWDAEHDKSGRKLEEAITP</sequence>
<evidence type="ECO:0000256" key="2">
    <source>
        <dbReference type="ARBA" id="ARBA00022692"/>
    </source>
</evidence>
<dbReference type="PANTHER" id="PTHR11785">
    <property type="entry name" value="AMINO ACID TRANSPORTER"/>
    <property type="match status" value="1"/>
</dbReference>
<feature type="transmembrane region" description="Helical" evidence="6">
    <location>
        <begin position="304"/>
        <end position="324"/>
    </location>
</feature>
<evidence type="ECO:0008006" key="9">
    <source>
        <dbReference type="Google" id="ProtNLM"/>
    </source>
</evidence>
<evidence type="ECO:0000313" key="7">
    <source>
        <dbReference type="EMBL" id="CAK7267659.1"/>
    </source>
</evidence>
<gene>
    <name evidence="7" type="ORF">SEPCBS119000_002666</name>
</gene>
<keyword evidence="3 6" id="KW-1133">Transmembrane helix</keyword>
<dbReference type="Proteomes" id="UP001642502">
    <property type="component" value="Unassembled WGS sequence"/>
</dbReference>
<dbReference type="PANTHER" id="PTHR11785:SF353">
    <property type="entry name" value="METHIONINE TRANSPORTER (EUROFUNG)"/>
    <property type="match status" value="1"/>
</dbReference>
<dbReference type="InterPro" id="IPR002293">
    <property type="entry name" value="AA/rel_permease1"/>
</dbReference>
<feature type="transmembrane region" description="Helical" evidence="6">
    <location>
        <begin position="218"/>
        <end position="242"/>
    </location>
</feature>
<evidence type="ECO:0000256" key="3">
    <source>
        <dbReference type="ARBA" id="ARBA00022989"/>
    </source>
</evidence>
<keyword evidence="2 6" id="KW-0812">Transmembrane</keyword>
<feature type="transmembrane region" description="Helical" evidence="6">
    <location>
        <begin position="403"/>
        <end position="423"/>
    </location>
</feature>
<reference evidence="7 8" key="1">
    <citation type="submission" date="2024-01" db="EMBL/GenBank/DDBJ databases">
        <authorList>
            <person name="Allen C."/>
            <person name="Tagirdzhanova G."/>
        </authorList>
    </citation>
    <scope>NUCLEOTIDE SEQUENCE [LARGE SCALE GENOMIC DNA]</scope>
    <source>
        <strain evidence="7 8">CBS 119000</strain>
    </source>
</reference>
<keyword evidence="4 6" id="KW-0472">Membrane</keyword>
<comment type="caution">
    <text evidence="7">The sequence shown here is derived from an EMBL/GenBank/DDBJ whole genome shotgun (WGS) entry which is preliminary data.</text>
</comment>
<keyword evidence="8" id="KW-1185">Reference proteome</keyword>
<evidence type="ECO:0000313" key="8">
    <source>
        <dbReference type="Proteomes" id="UP001642502"/>
    </source>
</evidence>
<feature type="transmembrane region" description="Helical" evidence="6">
    <location>
        <begin position="355"/>
        <end position="373"/>
    </location>
</feature>
<name>A0ABP0DIN3_9PEZI</name>
<dbReference type="Pfam" id="PF13520">
    <property type="entry name" value="AA_permease_2"/>
    <property type="match status" value="1"/>
</dbReference>
<feature type="transmembrane region" description="Helical" evidence="6">
    <location>
        <begin position="194"/>
        <end position="212"/>
    </location>
</feature>
<feature type="transmembrane region" description="Helical" evidence="6">
    <location>
        <begin position="465"/>
        <end position="488"/>
    </location>
</feature>
<proteinExistence type="predicted"/>
<evidence type="ECO:0000256" key="5">
    <source>
        <dbReference type="SAM" id="MobiDB-lite"/>
    </source>
</evidence>
<protein>
    <recommendedName>
        <fullName evidence="9">High affinity methionine permease</fullName>
    </recommendedName>
</protein>
<dbReference type="Gene3D" id="1.20.1740.10">
    <property type="entry name" value="Amino acid/polyamine transporter I"/>
    <property type="match status" value="1"/>
</dbReference>
<organism evidence="7 8">
    <name type="scientific">Sporothrix epigloea</name>
    <dbReference type="NCBI Taxonomy" id="1892477"/>
    <lineage>
        <taxon>Eukaryota</taxon>
        <taxon>Fungi</taxon>
        <taxon>Dikarya</taxon>
        <taxon>Ascomycota</taxon>
        <taxon>Pezizomycotina</taxon>
        <taxon>Sordariomycetes</taxon>
        <taxon>Sordariomycetidae</taxon>
        <taxon>Ophiostomatales</taxon>
        <taxon>Ophiostomataceae</taxon>
        <taxon>Sporothrix</taxon>
    </lineage>
</organism>
<feature type="compositionally biased region" description="Basic and acidic residues" evidence="5">
    <location>
        <begin position="34"/>
        <end position="44"/>
    </location>
</feature>
<feature type="transmembrane region" description="Helical" evidence="6">
    <location>
        <begin position="70"/>
        <end position="94"/>
    </location>
</feature>
<feature type="transmembrane region" description="Helical" evidence="6">
    <location>
        <begin position="435"/>
        <end position="453"/>
    </location>
</feature>
<feature type="transmembrane region" description="Helical" evidence="6">
    <location>
        <begin position="154"/>
        <end position="182"/>
    </location>
</feature>
<evidence type="ECO:0000256" key="4">
    <source>
        <dbReference type="ARBA" id="ARBA00023136"/>
    </source>
</evidence>
<accession>A0ABP0DIN3</accession>
<feature type="transmembrane region" description="Helical" evidence="6">
    <location>
        <begin position="500"/>
        <end position="527"/>
    </location>
</feature>
<dbReference type="InterPro" id="IPR050598">
    <property type="entry name" value="AminoAcid_Transporter"/>
</dbReference>
<dbReference type="EMBL" id="CAWUON010000029">
    <property type="protein sequence ID" value="CAK7267659.1"/>
    <property type="molecule type" value="Genomic_DNA"/>
</dbReference>
<evidence type="ECO:0000256" key="1">
    <source>
        <dbReference type="ARBA" id="ARBA00004141"/>
    </source>
</evidence>
<evidence type="ECO:0000256" key="6">
    <source>
        <dbReference type="SAM" id="Phobius"/>
    </source>
</evidence>
<feature type="transmembrane region" description="Helical" evidence="6">
    <location>
        <begin position="106"/>
        <end position="134"/>
    </location>
</feature>
<feature type="region of interest" description="Disordered" evidence="5">
    <location>
        <begin position="1"/>
        <end position="44"/>
    </location>
</feature>
<comment type="subcellular location">
    <subcellularLocation>
        <location evidence="1">Membrane</location>
        <topology evidence="1">Multi-pass membrane protein</topology>
    </subcellularLocation>
</comment>